<dbReference type="Proteomes" id="UP000807115">
    <property type="component" value="Chromosome 4"/>
</dbReference>
<evidence type="ECO:0000313" key="8">
    <source>
        <dbReference type="EMBL" id="KAG0534493.1"/>
    </source>
</evidence>
<reference evidence="8" key="2">
    <citation type="submission" date="2020-10" db="EMBL/GenBank/DDBJ databases">
        <authorList>
            <person name="Cooper E.A."/>
            <person name="Brenton Z.W."/>
            <person name="Flinn B.S."/>
            <person name="Jenkins J."/>
            <person name="Shu S."/>
            <person name="Flowers D."/>
            <person name="Luo F."/>
            <person name="Wang Y."/>
            <person name="Xia P."/>
            <person name="Barry K."/>
            <person name="Daum C."/>
            <person name="Lipzen A."/>
            <person name="Yoshinaga Y."/>
            <person name="Schmutz J."/>
            <person name="Saski C."/>
            <person name="Vermerris W."/>
            <person name="Kresovich S."/>
        </authorList>
    </citation>
    <scope>NUCLEOTIDE SEQUENCE</scope>
</reference>
<dbReference type="SMART" id="SM00353">
    <property type="entry name" value="HLH"/>
    <property type="match status" value="1"/>
</dbReference>
<dbReference type="GO" id="GO:0046983">
    <property type="term" value="F:protein dimerization activity"/>
    <property type="evidence" value="ECO:0007669"/>
    <property type="project" value="InterPro"/>
</dbReference>
<comment type="similarity">
    <text evidence="2">Belongs to the bHLH protein family.</text>
</comment>
<dbReference type="FunFam" id="4.10.280.10:FF:000002">
    <property type="entry name" value="Basic helix-loop-helix transcription factor"/>
    <property type="match status" value="1"/>
</dbReference>
<organism evidence="8 9">
    <name type="scientific">Sorghum bicolor</name>
    <name type="common">Sorghum</name>
    <name type="synonym">Sorghum vulgare</name>
    <dbReference type="NCBI Taxonomy" id="4558"/>
    <lineage>
        <taxon>Eukaryota</taxon>
        <taxon>Viridiplantae</taxon>
        <taxon>Streptophyta</taxon>
        <taxon>Embryophyta</taxon>
        <taxon>Tracheophyta</taxon>
        <taxon>Spermatophyta</taxon>
        <taxon>Magnoliopsida</taxon>
        <taxon>Liliopsida</taxon>
        <taxon>Poales</taxon>
        <taxon>Poaceae</taxon>
        <taxon>PACMAD clade</taxon>
        <taxon>Panicoideae</taxon>
        <taxon>Andropogonodae</taxon>
        <taxon>Andropogoneae</taxon>
        <taxon>Sorghinae</taxon>
        <taxon>Sorghum</taxon>
    </lineage>
</organism>
<dbReference type="PANTHER" id="PTHR12565:SF319">
    <property type="entry name" value="BASIC HELIX-LOOP-HELIX PROTEIN 79"/>
    <property type="match status" value="1"/>
</dbReference>
<proteinExistence type="inferred from homology"/>
<feature type="region of interest" description="Disordered" evidence="6">
    <location>
        <begin position="57"/>
        <end position="128"/>
    </location>
</feature>
<dbReference type="SUPFAM" id="SSF47459">
    <property type="entry name" value="HLH, helix-loop-helix DNA-binding domain"/>
    <property type="match status" value="1"/>
</dbReference>
<keyword evidence="4" id="KW-0804">Transcription</keyword>
<dbReference type="AlphaFoldDB" id="A0A921UJK9"/>
<dbReference type="GO" id="GO:0005634">
    <property type="term" value="C:nucleus"/>
    <property type="evidence" value="ECO:0007669"/>
    <property type="project" value="UniProtKB-SubCell"/>
</dbReference>
<protein>
    <recommendedName>
        <fullName evidence="7">BHLH domain-containing protein</fullName>
    </recommendedName>
</protein>
<evidence type="ECO:0000256" key="1">
    <source>
        <dbReference type="ARBA" id="ARBA00004123"/>
    </source>
</evidence>
<evidence type="ECO:0000256" key="3">
    <source>
        <dbReference type="ARBA" id="ARBA00023015"/>
    </source>
</evidence>
<evidence type="ECO:0000259" key="7">
    <source>
        <dbReference type="PROSITE" id="PS50888"/>
    </source>
</evidence>
<keyword evidence="3" id="KW-0805">Transcription regulation</keyword>
<evidence type="ECO:0000256" key="5">
    <source>
        <dbReference type="ARBA" id="ARBA00023242"/>
    </source>
</evidence>
<reference evidence="8" key="1">
    <citation type="journal article" date="2019" name="BMC Genomics">
        <title>A new reference genome for Sorghum bicolor reveals high levels of sequence similarity between sweet and grain genotypes: implications for the genetics of sugar metabolism.</title>
        <authorList>
            <person name="Cooper E.A."/>
            <person name="Brenton Z.W."/>
            <person name="Flinn B.S."/>
            <person name="Jenkins J."/>
            <person name="Shu S."/>
            <person name="Flowers D."/>
            <person name="Luo F."/>
            <person name="Wang Y."/>
            <person name="Xia P."/>
            <person name="Barry K."/>
            <person name="Daum C."/>
            <person name="Lipzen A."/>
            <person name="Yoshinaga Y."/>
            <person name="Schmutz J."/>
            <person name="Saski C."/>
            <person name="Vermerris W."/>
            <person name="Kresovich S."/>
        </authorList>
    </citation>
    <scope>NUCLEOTIDE SEQUENCE</scope>
</reference>
<dbReference type="Gene3D" id="4.10.280.10">
    <property type="entry name" value="Helix-loop-helix DNA-binding domain"/>
    <property type="match status" value="1"/>
</dbReference>
<evidence type="ECO:0000313" key="9">
    <source>
        <dbReference type="Proteomes" id="UP000807115"/>
    </source>
</evidence>
<comment type="subcellular location">
    <subcellularLocation>
        <location evidence="1">Nucleus</location>
    </subcellularLocation>
</comment>
<dbReference type="PROSITE" id="PS50888">
    <property type="entry name" value="BHLH"/>
    <property type="match status" value="1"/>
</dbReference>
<evidence type="ECO:0000256" key="6">
    <source>
        <dbReference type="SAM" id="MobiDB-lite"/>
    </source>
</evidence>
<dbReference type="GO" id="GO:0006355">
    <property type="term" value="P:regulation of DNA-templated transcription"/>
    <property type="evidence" value="ECO:0007669"/>
    <property type="project" value="InterPro"/>
</dbReference>
<dbReference type="CDD" id="cd18919">
    <property type="entry name" value="bHLH_AtBPE_like"/>
    <property type="match status" value="1"/>
</dbReference>
<sequence>MARCQGTVESLCQGLLDLDDDRFSAMCSAFGYLQEWPDLGAMCGANLAVPAVAAAAAPSAGDGNDSSSCSGSGGIRKRRPDAYLDAKGGANDMSKRPRGKQLTGLSEIAAPGKGKQERPKAGTKKKAEAASTAAAAAAAAAAGQKTDYIHVRARRGQATDSHSLAERVRRERISERMRYLQELVPGCSKVTGKAGMLDEIINYVQSLQKQVEFLSMKIAASNPVVSFDIVEDLFGRQLKQAAALPAMALPAGQLEPSCLQMSPMQQVHPSAAAGGSTGFGLEMVVNNLYAPAAASCPVSAAPSVSAAAGPSTIEPCLNVNGTAAAWDIGAQNLFSGFDAQFQSVESDCLLDNLKMEM</sequence>
<keyword evidence="5" id="KW-0539">Nucleus</keyword>
<dbReference type="InterPro" id="IPR011598">
    <property type="entry name" value="bHLH_dom"/>
</dbReference>
<feature type="domain" description="BHLH" evidence="7">
    <location>
        <begin position="157"/>
        <end position="207"/>
    </location>
</feature>
<dbReference type="InterPro" id="IPR036638">
    <property type="entry name" value="HLH_DNA-bd_sf"/>
</dbReference>
<dbReference type="PANTHER" id="PTHR12565">
    <property type="entry name" value="STEROL REGULATORY ELEMENT-BINDING PROTEIN"/>
    <property type="match status" value="1"/>
</dbReference>
<evidence type="ECO:0000256" key="4">
    <source>
        <dbReference type="ARBA" id="ARBA00023163"/>
    </source>
</evidence>
<dbReference type="InterPro" id="IPR024097">
    <property type="entry name" value="bHLH_ZIP_TF"/>
</dbReference>
<accession>A0A921UJK9</accession>
<gene>
    <name evidence="8" type="ORF">BDA96_04G284700</name>
</gene>
<dbReference type="EMBL" id="CM027683">
    <property type="protein sequence ID" value="KAG0534493.1"/>
    <property type="molecule type" value="Genomic_DNA"/>
</dbReference>
<feature type="compositionally biased region" description="Basic and acidic residues" evidence="6">
    <location>
        <begin position="114"/>
        <end position="128"/>
    </location>
</feature>
<comment type="caution">
    <text evidence="8">The sequence shown here is derived from an EMBL/GenBank/DDBJ whole genome shotgun (WGS) entry which is preliminary data.</text>
</comment>
<dbReference type="Pfam" id="PF00010">
    <property type="entry name" value="HLH"/>
    <property type="match status" value="1"/>
</dbReference>
<feature type="compositionally biased region" description="Low complexity" evidence="6">
    <location>
        <begin position="57"/>
        <end position="70"/>
    </location>
</feature>
<name>A0A921UJK9_SORBI</name>
<evidence type="ECO:0000256" key="2">
    <source>
        <dbReference type="ARBA" id="ARBA00005510"/>
    </source>
</evidence>